<evidence type="ECO:0000256" key="4">
    <source>
        <dbReference type="ARBA" id="ARBA00022553"/>
    </source>
</evidence>
<dbReference type="PRINTS" id="PR00120">
    <property type="entry name" value="HATPASE"/>
</dbReference>
<dbReference type="GO" id="GO:0005391">
    <property type="term" value="F:P-type sodium:potassium-exchanging transporter activity"/>
    <property type="evidence" value="ECO:0007669"/>
    <property type="project" value="TreeGrafter"/>
</dbReference>
<evidence type="ECO:0000259" key="13">
    <source>
        <dbReference type="SMART" id="SM00831"/>
    </source>
</evidence>
<dbReference type="Gene3D" id="3.40.1110.10">
    <property type="entry name" value="Calcium-transporting ATPase, cytoplasmic domain N"/>
    <property type="match status" value="1"/>
</dbReference>
<dbReference type="InterPro" id="IPR018303">
    <property type="entry name" value="ATPase_P-typ_P_site"/>
</dbReference>
<evidence type="ECO:0000313" key="14">
    <source>
        <dbReference type="EMBL" id="RKF05949.1"/>
    </source>
</evidence>
<feature type="domain" description="Cation-transporting P-type ATPase N-terminal" evidence="13">
    <location>
        <begin position="10"/>
        <end position="84"/>
    </location>
</feature>
<dbReference type="Pfam" id="PF00689">
    <property type="entry name" value="Cation_ATPase_C"/>
    <property type="match status" value="1"/>
</dbReference>
<dbReference type="AlphaFoldDB" id="A0A3A8AAC7"/>
<dbReference type="PRINTS" id="PR00119">
    <property type="entry name" value="CATATPASE"/>
</dbReference>
<evidence type="ECO:0000256" key="11">
    <source>
        <dbReference type="ARBA" id="ARBA00023136"/>
    </source>
</evidence>
<dbReference type="SFLD" id="SFLDF00027">
    <property type="entry name" value="p-type_atpase"/>
    <property type="match status" value="1"/>
</dbReference>
<feature type="transmembrane region" description="Helical" evidence="12">
    <location>
        <begin position="694"/>
        <end position="715"/>
    </location>
</feature>
<keyword evidence="4" id="KW-0597">Phosphoprotein</keyword>
<evidence type="ECO:0000256" key="2">
    <source>
        <dbReference type="ARBA" id="ARBA00005675"/>
    </source>
</evidence>
<dbReference type="Pfam" id="PF00690">
    <property type="entry name" value="Cation_ATPase_N"/>
    <property type="match status" value="1"/>
</dbReference>
<dbReference type="NCBIfam" id="TIGR01494">
    <property type="entry name" value="ATPase_P-type"/>
    <property type="match status" value="2"/>
</dbReference>
<feature type="transmembrane region" description="Helical" evidence="12">
    <location>
        <begin position="89"/>
        <end position="109"/>
    </location>
</feature>
<dbReference type="Pfam" id="PF00122">
    <property type="entry name" value="E1-E2_ATPase"/>
    <property type="match status" value="1"/>
</dbReference>
<keyword evidence="15" id="KW-1185">Reference proteome</keyword>
<evidence type="ECO:0000256" key="7">
    <source>
        <dbReference type="ARBA" id="ARBA00022840"/>
    </source>
</evidence>
<evidence type="ECO:0000313" key="15">
    <source>
        <dbReference type="Proteomes" id="UP000246132"/>
    </source>
</evidence>
<proteinExistence type="inferred from homology"/>
<dbReference type="GO" id="GO:0005886">
    <property type="term" value="C:plasma membrane"/>
    <property type="evidence" value="ECO:0007669"/>
    <property type="project" value="UniProtKB-SubCell"/>
</dbReference>
<dbReference type="InterPro" id="IPR004014">
    <property type="entry name" value="ATPase_P-typ_cation-transptr_N"/>
</dbReference>
<dbReference type="GO" id="GO:1902600">
    <property type="term" value="P:proton transmembrane transport"/>
    <property type="evidence" value="ECO:0007669"/>
    <property type="project" value="TreeGrafter"/>
</dbReference>
<keyword evidence="8" id="KW-0460">Magnesium</keyword>
<keyword evidence="7" id="KW-0067">ATP-binding</keyword>
<dbReference type="SUPFAM" id="SSF81660">
    <property type="entry name" value="Metal cation-transporting ATPase, ATP-binding domain N"/>
    <property type="match status" value="1"/>
</dbReference>
<dbReference type="InterPro" id="IPR006068">
    <property type="entry name" value="ATPase_P-typ_cation-transptr_C"/>
</dbReference>
<dbReference type="InterPro" id="IPR023299">
    <property type="entry name" value="ATPase_P-typ_cyto_dom_N"/>
</dbReference>
<comment type="caution">
    <text evidence="14">The sequence shown here is derived from an EMBL/GenBank/DDBJ whole genome shotgun (WGS) entry which is preliminary data.</text>
</comment>
<dbReference type="Proteomes" id="UP000246132">
    <property type="component" value="Unassembled WGS sequence"/>
</dbReference>
<dbReference type="PANTHER" id="PTHR43294">
    <property type="entry name" value="SODIUM/POTASSIUM-TRANSPORTING ATPASE SUBUNIT ALPHA"/>
    <property type="match status" value="1"/>
</dbReference>
<dbReference type="InterPro" id="IPR023214">
    <property type="entry name" value="HAD_sf"/>
</dbReference>
<keyword evidence="10 12" id="KW-1133">Transmembrane helix</keyword>
<comment type="similarity">
    <text evidence="2">Belongs to the cation transport ATPase (P-type) (TC 3.A.3) family. Type IIA subfamily.</text>
</comment>
<dbReference type="Gene3D" id="3.40.50.1000">
    <property type="entry name" value="HAD superfamily/HAD-like"/>
    <property type="match status" value="1"/>
</dbReference>
<dbReference type="PANTHER" id="PTHR43294:SF21">
    <property type="entry name" value="CATION TRANSPORTING ATPASE"/>
    <property type="match status" value="1"/>
</dbReference>
<reference evidence="14 15" key="1">
    <citation type="journal article" date="2018" name="Int. J. Syst. Bacteriol.">
        <title>Oceaniradius stylonemae gen. nov., sp. nov., isolated from a red alga, Stylonema cornu-cervi.</title>
        <authorList>
            <person name="Jeong S."/>
        </authorList>
    </citation>
    <scope>NUCLEOTIDE SEQUENCE [LARGE SCALE GENOMIC DNA]</scope>
    <source>
        <strain evidence="14 15">StC1</strain>
    </source>
</reference>
<dbReference type="InterPro" id="IPR001757">
    <property type="entry name" value="P_typ_ATPase"/>
</dbReference>
<evidence type="ECO:0000256" key="9">
    <source>
        <dbReference type="ARBA" id="ARBA00022967"/>
    </source>
</evidence>
<comment type="subcellular location">
    <subcellularLocation>
        <location evidence="1">Cell membrane</location>
        <topology evidence="1">Multi-pass membrane protein</topology>
    </subcellularLocation>
</comment>
<keyword evidence="3" id="KW-1003">Cell membrane</keyword>
<feature type="transmembrane region" description="Helical" evidence="12">
    <location>
        <begin position="798"/>
        <end position="817"/>
    </location>
</feature>
<dbReference type="SUPFAM" id="SSF81665">
    <property type="entry name" value="Calcium ATPase, transmembrane domain M"/>
    <property type="match status" value="1"/>
</dbReference>
<dbReference type="InterPro" id="IPR008250">
    <property type="entry name" value="ATPase_P-typ_transduc_dom_A_sf"/>
</dbReference>
<keyword evidence="11 12" id="KW-0472">Membrane</keyword>
<dbReference type="Gene3D" id="1.20.1110.10">
    <property type="entry name" value="Calcium-transporting ATPase, transmembrane domain"/>
    <property type="match status" value="1"/>
</dbReference>
<evidence type="ECO:0000256" key="3">
    <source>
        <dbReference type="ARBA" id="ARBA00022475"/>
    </source>
</evidence>
<accession>A0A3A8AAC7</accession>
<feature type="transmembrane region" description="Helical" evidence="12">
    <location>
        <begin position="721"/>
        <end position="743"/>
    </location>
</feature>
<organism evidence="14 15">
    <name type="scientific">Oceaniradius stylonematis</name>
    <dbReference type="NCBI Taxonomy" id="2184161"/>
    <lineage>
        <taxon>Bacteria</taxon>
        <taxon>Pseudomonadati</taxon>
        <taxon>Pseudomonadota</taxon>
        <taxon>Alphaproteobacteria</taxon>
        <taxon>Hyphomicrobiales</taxon>
        <taxon>Ahrensiaceae</taxon>
        <taxon>Oceaniradius</taxon>
    </lineage>
</organism>
<feature type="transmembrane region" description="Helical" evidence="12">
    <location>
        <begin position="64"/>
        <end position="83"/>
    </location>
</feature>
<evidence type="ECO:0000256" key="6">
    <source>
        <dbReference type="ARBA" id="ARBA00022741"/>
    </source>
</evidence>
<feature type="transmembrane region" description="Helical" evidence="12">
    <location>
        <begin position="768"/>
        <end position="792"/>
    </location>
</feature>
<sequence length="905" mass="96229">MAMTEQRIESAFARSERSVAERLDTDIDRGLDDAEAARRLRIWGPNQLHRQATRSALSILLGQFRSIIVWLLGAAAVFSIVIGDVAEGAAIFAVLIINGAIGFFTELRAARSMEALLRIADVRTRVRRSGIVRSVDAHDLVPGDIVVLEAGDIVTADLRLCKAFNLQSDESILTGESVPVAKQTETLGSDPMPVGDRTNMAFKGTAITRGAGEGIVVATGMHTEIGLISAMAQAAEGEASPLERRLNRLGQRMVWLALLLAALTIGAGVLRGHDLTEMIQTGVALAVAAVPEGLPVVATLCLARGMWRMAARNALITQLSSVETLGATTIVLTDKTGTLTENRMTAVRYLLAEGDIEIERQDDQAVFMLDQRRLDPGEHGALACAVTIGALCNNAELGDGSDDSVSGDPMETALLAVAEATGDRASLRDRYERVHQHPFDSDRKSMTTVHRDGTGYLFAVKGAPEAVIAACNTVLTADGAQALDDEGRRVWTDRNSAAAADGLRLLALAKGQGDTPFADPFGELMLVGMVCFIDPLRADVPSAIESSLAAGVRVVMLTGDHAGTASKIALDARIADERMIVIDGRELELFDPETASSREKQRLLTGDVFARVSPEAKLKLAALYQDAGHVVAMTGDGVNDAPALKKADIGIAMGRRGTDVAREAADMVLKDDAFETIIAAMHQGRVIFDNIRKFVVYLLSCNVSEVLVVGLAVGAGLPVPLLPLQILFLNLITDVFPAFALGFGRGDEDIMRQPPRDPKEPIVDRPRWTLIGLLGGAITCATLASFALALFWMRLEPGPAVTVAFLTLALAQLWNVFNMRTRGSSLLLNDVTGNGYVWGALALCLCLIGAALGLPWLSNLLGLPWPGLQGLALSAAMSFVPLAFGQLLLAIPAGARLTKAADASS</sequence>
<keyword evidence="9" id="KW-1278">Translocase</keyword>
<dbReference type="SUPFAM" id="SSF56784">
    <property type="entry name" value="HAD-like"/>
    <property type="match status" value="1"/>
</dbReference>
<dbReference type="InterPro" id="IPR036412">
    <property type="entry name" value="HAD-like_sf"/>
</dbReference>
<evidence type="ECO:0000256" key="10">
    <source>
        <dbReference type="ARBA" id="ARBA00022989"/>
    </source>
</evidence>
<dbReference type="SUPFAM" id="SSF81653">
    <property type="entry name" value="Calcium ATPase, transduction domain A"/>
    <property type="match status" value="1"/>
</dbReference>
<evidence type="ECO:0000256" key="12">
    <source>
        <dbReference type="SAM" id="Phobius"/>
    </source>
</evidence>
<dbReference type="InterPro" id="IPR050510">
    <property type="entry name" value="Cation_transp_ATPase_P-type"/>
</dbReference>
<feature type="transmembrane region" description="Helical" evidence="12">
    <location>
        <begin position="253"/>
        <end position="270"/>
    </location>
</feature>
<evidence type="ECO:0000256" key="5">
    <source>
        <dbReference type="ARBA" id="ARBA00022692"/>
    </source>
</evidence>
<dbReference type="InterPro" id="IPR059000">
    <property type="entry name" value="ATPase_P-type_domA"/>
</dbReference>
<dbReference type="EMBL" id="QFWV02000008">
    <property type="protein sequence ID" value="RKF05949.1"/>
    <property type="molecule type" value="Genomic_DNA"/>
</dbReference>
<dbReference type="SFLD" id="SFLDG00002">
    <property type="entry name" value="C1.7:_P-type_atpase_like"/>
    <property type="match status" value="1"/>
</dbReference>
<dbReference type="GO" id="GO:0005524">
    <property type="term" value="F:ATP binding"/>
    <property type="evidence" value="ECO:0007669"/>
    <property type="project" value="UniProtKB-KW"/>
</dbReference>
<evidence type="ECO:0000256" key="8">
    <source>
        <dbReference type="ARBA" id="ARBA00022842"/>
    </source>
</evidence>
<dbReference type="SFLD" id="SFLDS00003">
    <property type="entry name" value="Haloacid_Dehalogenase"/>
    <property type="match status" value="1"/>
</dbReference>
<feature type="transmembrane region" description="Helical" evidence="12">
    <location>
        <begin position="870"/>
        <end position="891"/>
    </location>
</feature>
<dbReference type="Pfam" id="PF13246">
    <property type="entry name" value="Cation_ATPase"/>
    <property type="match status" value="1"/>
</dbReference>
<gene>
    <name evidence="14" type="ORF">DEM25_015430</name>
</gene>
<dbReference type="GO" id="GO:0016887">
    <property type="term" value="F:ATP hydrolysis activity"/>
    <property type="evidence" value="ECO:0007669"/>
    <property type="project" value="InterPro"/>
</dbReference>
<dbReference type="InterPro" id="IPR044492">
    <property type="entry name" value="P_typ_ATPase_HD_dom"/>
</dbReference>
<dbReference type="GO" id="GO:0006883">
    <property type="term" value="P:intracellular sodium ion homeostasis"/>
    <property type="evidence" value="ECO:0007669"/>
    <property type="project" value="TreeGrafter"/>
</dbReference>
<name>A0A3A8AAC7_9HYPH</name>
<keyword evidence="6" id="KW-0547">Nucleotide-binding</keyword>
<dbReference type="GO" id="GO:0030007">
    <property type="term" value="P:intracellular potassium ion homeostasis"/>
    <property type="evidence" value="ECO:0007669"/>
    <property type="project" value="TreeGrafter"/>
</dbReference>
<dbReference type="PROSITE" id="PS00154">
    <property type="entry name" value="ATPASE_E1_E2"/>
    <property type="match status" value="1"/>
</dbReference>
<evidence type="ECO:0000256" key="1">
    <source>
        <dbReference type="ARBA" id="ARBA00004651"/>
    </source>
</evidence>
<keyword evidence="5 12" id="KW-0812">Transmembrane</keyword>
<feature type="transmembrane region" description="Helical" evidence="12">
    <location>
        <begin position="282"/>
        <end position="303"/>
    </location>
</feature>
<dbReference type="FunFam" id="2.70.150.10:FF:000160">
    <property type="entry name" value="Sarcoplasmic/endoplasmic reticulum calcium ATPase 1"/>
    <property type="match status" value="1"/>
</dbReference>
<dbReference type="SMART" id="SM00831">
    <property type="entry name" value="Cation_ATPase_N"/>
    <property type="match status" value="1"/>
</dbReference>
<feature type="transmembrane region" description="Helical" evidence="12">
    <location>
        <begin position="837"/>
        <end position="858"/>
    </location>
</feature>
<protein>
    <submittedName>
        <fullName evidence="14">Cation-transporting P-type ATPase</fullName>
    </submittedName>
</protein>
<dbReference type="InterPro" id="IPR023298">
    <property type="entry name" value="ATPase_P-typ_TM_dom_sf"/>
</dbReference>
<dbReference type="GO" id="GO:1990573">
    <property type="term" value="P:potassium ion import across plasma membrane"/>
    <property type="evidence" value="ECO:0007669"/>
    <property type="project" value="TreeGrafter"/>
</dbReference>
<dbReference type="GO" id="GO:0036376">
    <property type="term" value="P:sodium ion export across plasma membrane"/>
    <property type="evidence" value="ECO:0007669"/>
    <property type="project" value="TreeGrafter"/>
</dbReference>
<dbReference type="Gene3D" id="2.70.150.10">
    <property type="entry name" value="Calcium-transporting ATPase, cytoplasmic transduction domain A"/>
    <property type="match status" value="1"/>
</dbReference>